<organism evidence="1 2">
    <name type="scientific">Aspergillus tanneri</name>
    <dbReference type="NCBI Taxonomy" id="1220188"/>
    <lineage>
        <taxon>Eukaryota</taxon>
        <taxon>Fungi</taxon>
        <taxon>Dikarya</taxon>
        <taxon>Ascomycota</taxon>
        <taxon>Pezizomycotina</taxon>
        <taxon>Eurotiomycetes</taxon>
        <taxon>Eurotiomycetidae</taxon>
        <taxon>Eurotiales</taxon>
        <taxon>Aspergillaceae</taxon>
        <taxon>Aspergillus</taxon>
        <taxon>Aspergillus subgen. Circumdati</taxon>
    </lineage>
</organism>
<dbReference type="AlphaFoldDB" id="A0A4S3J4U6"/>
<sequence>MPFGLFFSRYLFGDLPEDIWYDLRDLPSPIDVENSAPALWSFIFKDTTWLDLALTYDRCLPVLVGRDLSSFRPLKPLNRLYITLLASDHSSDLRYKEKEFFDSLQDRFKYNKEKYELHFPSGITVNIYEVITGHDVAYVPLKRLFSRKNGLELQYHFYQGDGLKVLKPPNIIGIGGPAEKWGKIKHGCALNLHHHGMLKQYMVVRRGSKLNLLAEAMDKSTNTVSSYCVK</sequence>
<proteinExistence type="predicted"/>
<reference evidence="1 2" key="1">
    <citation type="submission" date="2019-03" db="EMBL/GenBank/DDBJ databases">
        <title>The genome sequence of a newly discovered highly antifungal drug resistant Aspergillus species, Aspergillus tanneri NIH 1004.</title>
        <authorList>
            <person name="Mounaud S."/>
            <person name="Singh I."/>
            <person name="Joardar V."/>
            <person name="Pakala S."/>
            <person name="Pakala S."/>
            <person name="Venepally P."/>
            <person name="Hoover J."/>
            <person name="Nierman W."/>
            <person name="Chung J."/>
            <person name="Losada L."/>
        </authorList>
    </citation>
    <scope>NUCLEOTIDE SEQUENCE [LARGE SCALE GENOMIC DNA]</scope>
    <source>
        <strain evidence="1 2">NIH1004</strain>
    </source>
</reference>
<keyword evidence="2" id="KW-1185">Reference proteome</keyword>
<protein>
    <submittedName>
        <fullName evidence="1">Uncharacterized protein</fullName>
    </submittedName>
</protein>
<dbReference type="Proteomes" id="UP000308092">
    <property type="component" value="Unassembled WGS sequence"/>
</dbReference>
<accession>A0A4S3J4U6</accession>
<dbReference type="EMBL" id="SOSA01001033">
    <property type="protein sequence ID" value="THC87811.1"/>
    <property type="molecule type" value="Genomic_DNA"/>
</dbReference>
<dbReference type="VEuPathDB" id="FungiDB:EYZ11_012742"/>
<gene>
    <name evidence="1" type="ORF">EYZ11_012742</name>
</gene>
<evidence type="ECO:0000313" key="1">
    <source>
        <dbReference type="EMBL" id="THC87811.1"/>
    </source>
</evidence>
<comment type="caution">
    <text evidence="1">The sequence shown here is derived from an EMBL/GenBank/DDBJ whole genome shotgun (WGS) entry which is preliminary data.</text>
</comment>
<name>A0A4S3J4U6_9EURO</name>
<evidence type="ECO:0000313" key="2">
    <source>
        <dbReference type="Proteomes" id="UP000308092"/>
    </source>
</evidence>